<dbReference type="Proteomes" id="UP000193380">
    <property type="component" value="Unassembled WGS sequence"/>
</dbReference>
<dbReference type="AlphaFoldDB" id="A0A060VZ63"/>
<name>A0A060VZ63_ONCMY</name>
<reference evidence="1" key="2">
    <citation type="submission" date="2014-03" db="EMBL/GenBank/DDBJ databases">
        <authorList>
            <person name="Genoscope - CEA"/>
        </authorList>
    </citation>
    <scope>NUCLEOTIDE SEQUENCE</scope>
</reference>
<protein>
    <submittedName>
        <fullName evidence="1">Uncharacterized protein</fullName>
    </submittedName>
</protein>
<reference evidence="1" key="1">
    <citation type="journal article" date="2014" name="Nat. Commun.">
        <title>The rainbow trout genome provides novel insights into evolution after whole-genome duplication in vertebrates.</title>
        <authorList>
            <person name="Berthelot C."/>
            <person name="Brunet F."/>
            <person name="Chalopin D."/>
            <person name="Juanchich A."/>
            <person name="Bernard M."/>
            <person name="Noel B."/>
            <person name="Bento P."/>
            <person name="Da Silva C."/>
            <person name="Labadie K."/>
            <person name="Alberti A."/>
            <person name="Aury J.M."/>
            <person name="Louis A."/>
            <person name="Dehais P."/>
            <person name="Bardou P."/>
            <person name="Montfort J."/>
            <person name="Klopp C."/>
            <person name="Cabau C."/>
            <person name="Gaspin C."/>
            <person name="Thorgaard G.H."/>
            <person name="Boussaha M."/>
            <person name="Quillet E."/>
            <person name="Guyomard R."/>
            <person name="Galiana D."/>
            <person name="Bobe J."/>
            <person name="Volff J.N."/>
            <person name="Genet C."/>
            <person name="Wincker P."/>
            <person name="Jaillon O."/>
            <person name="Roest Crollius H."/>
            <person name="Guiguen Y."/>
        </authorList>
    </citation>
    <scope>NUCLEOTIDE SEQUENCE [LARGE SCALE GENOMIC DNA]</scope>
</reference>
<dbReference type="EMBL" id="FR904290">
    <property type="protein sequence ID" value="CDQ57620.1"/>
    <property type="molecule type" value="Genomic_DNA"/>
</dbReference>
<organism evidence="1 2">
    <name type="scientific">Oncorhynchus mykiss</name>
    <name type="common">Rainbow trout</name>
    <name type="synonym">Salmo gairdneri</name>
    <dbReference type="NCBI Taxonomy" id="8022"/>
    <lineage>
        <taxon>Eukaryota</taxon>
        <taxon>Metazoa</taxon>
        <taxon>Chordata</taxon>
        <taxon>Craniata</taxon>
        <taxon>Vertebrata</taxon>
        <taxon>Euteleostomi</taxon>
        <taxon>Actinopterygii</taxon>
        <taxon>Neopterygii</taxon>
        <taxon>Teleostei</taxon>
        <taxon>Protacanthopterygii</taxon>
        <taxon>Salmoniformes</taxon>
        <taxon>Salmonidae</taxon>
        <taxon>Salmoninae</taxon>
        <taxon>Oncorhynchus</taxon>
    </lineage>
</organism>
<accession>A0A060VZ63</accession>
<dbReference type="PaxDb" id="8022-A0A060VZ63"/>
<proteinExistence type="predicted"/>
<evidence type="ECO:0000313" key="2">
    <source>
        <dbReference type="Proteomes" id="UP000193380"/>
    </source>
</evidence>
<dbReference type="STRING" id="8022.A0A060VZ63"/>
<gene>
    <name evidence="1" type="ORF">GSONMT00073888001</name>
</gene>
<evidence type="ECO:0000313" key="1">
    <source>
        <dbReference type="EMBL" id="CDQ57620.1"/>
    </source>
</evidence>
<sequence length="58" mass="6760">MRRASKDVCRLREQSQKVPLQVQSFREKMAYFTRAKINIPSLPADDSISIQPLLLWQA</sequence>